<evidence type="ECO:0000256" key="5">
    <source>
        <dbReference type="ARBA" id="ARBA00022832"/>
    </source>
</evidence>
<evidence type="ECO:0000256" key="2">
    <source>
        <dbReference type="ARBA" id="ARBA00008749"/>
    </source>
</evidence>
<dbReference type="GO" id="GO:0016717">
    <property type="term" value="F:oxidoreductase activity, acting on paired donors, with oxidation of a pair of donors resulting in the reduction of molecular oxygen to two molecules of water"/>
    <property type="evidence" value="ECO:0007669"/>
    <property type="project" value="InterPro"/>
</dbReference>
<comment type="similarity">
    <text evidence="2">Belongs to the fatty acid desaturase type 2 family.</text>
</comment>
<protein>
    <submittedName>
        <fullName evidence="12">Fatty acid desaturase</fullName>
    </submittedName>
</protein>
<dbReference type="CDD" id="cd03505">
    <property type="entry name" value="Delta9-FADS-like"/>
    <property type="match status" value="1"/>
</dbReference>
<gene>
    <name evidence="12" type="ORF">A0128_17460</name>
</gene>
<evidence type="ECO:0000256" key="3">
    <source>
        <dbReference type="ARBA" id="ARBA00022516"/>
    </source>
</evidence>
<keyword evidence="8" id="KW-0443">Lipid metabolism</keyword>
<evidence type="ECO:0000256" key="8">
    <source>
        <dbReference type="ARBA" id="ARBA00023098"/>
    </source>
</evidence>
<keyword evidence="13" id="KW-1185">Reference proteome</keyword>
<dbReference type="AlphaFoldDB" id="A0A1D7V0V4"/>
<dbReference type="GO" id="GO:0006633">
    <property type="term" value="P:fatty acid biosynthetic process"/>
    <property type="evidence" value="ECO:0007669"/>
    <property type="project" value="UniProtKB-KW"/>
</dbReference>
<dbReference type="InterPro" id="IPR015876">
    <property type="entry name" value="Acyl-CoA_DS"/>
</dbReference>
<evidence type="ECO:0000256" key="7">
    <source>
        <dbReference type="ARBA" id="ARBA00023002"/>
    </source>
</evidence>
<keyword evidence="6 11" id="KW-1133">Transmembrane helix</keyword>
<feature type="transmembrane region" description="Helical" evidence="11">
    <location>
        <begin position="129"/>
        <end position="146"/>
    </location>
</feature>
<feature type="transmembrane region" description="Helical" evidence="11">
    <location>
        <begin position="152"/>
        <end position="176"/>
    </location>
</feature>
<evidence type="ECO:0000256" key="1">
    <source>
        <dbReference type="ARBA" id="ARBA00004141"/>
    </source>
</evidence>
<evidence type="ECO:0000256" key="11">
    <source>
        <dbReference type="SAM" id="Phobius"/>
    </source>
</evidence>
<sequence length="261" mass="30911">MVPILILFFAHWFGSVFVQTFFLHRYAAHAMFTMNPFWEKNFHLLTMVLQGPSYLNPYGYAVLHRMHHSYSDTEEDPHSPHHSKNPFEMMMKTKHIYDDFAYDRVAPKSEFTRDFIPRWNAIDMLGQNWWFRIGFGSLYAFYYMAFVPDGQWGWYLLLPIHWLMGPIHGAIVNWGGHKYGYINHSKTQDESKNMLPIDILTMGELYQNNHHGHPTSPNFAYKWWEIDFCFQIMKGLHKVGIINIKRDVWTTKGRVPVSKAA</sequence>
<dbReference type="KEGG" id="laj:A0128_17460"/>
<keyword evidence="5" id="KW-0276">Fatty acid metabolism</keyword>
<evidence type="ECO:0000313" key="12">
    <source>
        <dbReference type="EMBL" id="AOP35466.1"/>
    </source>
</evidence>
<reference evidence="12 13" key="1">
    <citation type="submission" date="2016-04" db="EMBL/GenBank/DDBJ databases">
        <title>Complete genome seqeunce of Leptospira alstonii serovar Room22.</title>
        <authorList>
            <person name="Nally J.E."/>
            <person name="Bayles D.O."/>
            <person name="Hurley D."/>
            <person name="Fanning S."/>
            <person name="McMahon B.J."/>
            <person name="Arent Z."/>
        </authorList>
    </citation>
    <scope>NUCLEOTIDE SEQUENCE [LARGE SCALE GENOMIC DNA]</scope>
    <source>
        <strain evidence="12 13">GWTS #1</strain>
    </source>
</reference>
<keyword evidence="9 11" id="KW-0472">Membrane</keyword>
<evidence type="ECO:0000256" key="6">
    <source>
        <dbReference type="ARBA" id="ARBA00022989"/>
    </source>
</evidence>
<dbReference type="EMBL" id="CP015217">
    <property type="protein sequence ID" value="AOP35466.1"/>
    <property type="molecule type" value="Genomic_DNA"/>
</dbReference>
<dbReference type="GO" id="GO:0016020">
    <property type="term" value="C:membrane"/>
    <property type="evidence" value="ECO:0007669"/>
    <property type="project" value="UniProtKB-SubCell"/>
</dbReference>
<evidence type="ECO:0000313" key="13">
    <source>
        <dbReference type="Proteomes" id="UP000094197"/>
    </source>
</evidence>
<proteinExistence type="inferred from homology"/>
<keyword evidence="3" id="KW-0444">Lipid biosynthesis</keyword>
<accession>A0A1D7V0V4</accession>
<feature type="transmembrane region" description="Helical" evidence="11">
    <location>
        <begin position="6"/>
        <end position="24"/>
    </location>
</feature>
<dbReference type="PANTHER" id="PTHR11351">
    <property type="entry name" value="ACYL-COA DESATURASE"/>
    <property type="match status" value="1"/>
</dbReference>
<evidence type="ECO:0000256" key="9">
    <source>
        <dbReference type="ARBA" id="ARBA00023136"/>
    </source>
</evidence>
<dbReference type="PANTHER" id="PTHR11351:SF31">
    <property type="entry name" value="DESATURASE 1, ISOFORM A-RELATED"/>
    <property type="match status" value="1"/>
</dbReference>
<dbReference type="OrthoDB" id="19906at2"/>
<dbReference type="Proteomes" id="UP000094197">
    <property type="component" value="Chromosome 1"/>
</dbReference>
<evidence type="ECO:0000256" key="4">
    <source>
        <dbReference type="ARBA" id="ARBA00022692"/>
    </source>
</evidence>
<keyword evidence="10" id="KW-0275">Fatty acid biosynthesis</keyword>
<name>A0A1D7V0V4_9LEPT</name>
<keyword evidence="7" id="KW-0560">Oxidoreductase</keyword>
<dbReference type="RefSeq" id="WP_069608669.1">
    <property type="nucleotide sequence ID" value="NZ_CP015217.1"/>
</dbReference>
<organism evidence="12 13">
    <name type="scientific">Leptospira tipperaryensis</name>
    <dbReference type="NCBI Taxonomy" id="2564040"/>
    <lineage>
        <taxon>Bacteria</taxon>
        <taxon>Pseudomonadati</taxon>
        <taxon>Spirochaetota</taxon>
        <taxon>Spirochaetia</taxon>
        <taxon>Leptospirales</taxon>
        <taxon>Leptospiraceae</taxon>
        <taxon>Leptospira</taxon>
    </lineage>
</organism>
<keyword evidence="4 11" id="KW-0812">Transmembrane</keyword>
<comment type="subcellular location">
    <subcellularLocation>
        <location evidence="1">Membrane</location>
        <topology evidence="1">Multi-pass membrane protein</topology>
    </subcellularLocation>
</comment>
<evidence type="ECO:0000256" key="10">
    <source>
        <dbReference type="ARBA" id="ARBA00023160"/>
    </source>
</evidence>